<feature type="region of interest" description="Disordered" evidence="2">
    <location>
        <begin position="491"/>
        <end position="530"/>
    </location>
</feature>
<sequence>MFSASSYKGYSNDNNSESSFVPDNDMGLAENHSQTGEDFSLIPPADDIEKYVHLNQDGSMTVEMRVRFNIQEEETIKWTTSVSRAGTSTIATDPSSELNILTSQKAIEGFSPAEDNISLQQTNTEVANQDSICRTETNNYDIWQNPSMSTDVKEANNNHAKPKFYRPPTPGPRRVRQKKAMVESVTVVSDTEVQKKLVEQFSYSEETDNCETTSEYCVVTHSSSKTSNVINPELSEVCSSHGMKQLQDNHMEEKTLDTMRSGHLPDEDSSLQNVLEKADVEEGLSNGTTSGHDSSISHAHSSFKKYYEDGQPLPNQSAAPGREGSSFSNHVELSLLKGKEMLCNQCKELYSSQVSVDPPSPESNKIECNCTQVNPNIKESSSITAENDSVEIMTATQLSDESRALSSDSKKKKRKKKKKPKPSADTMGQDVSVKGIDKNYVKTSEMYISRGSARLSSSKITVHKGGIAADNSNKNLGTEEDLYSYVLEKSQKSEPASNLKKNINKQLPKLKAKSDKKHNLSSSTKAEERLLIKNESKHENELIKESHHETTNVLGQTPAHLVSSKPMVETESGETENGNIPSQKLPVKHRKAKKNKKSESELGSKSNTSDESRMSGALRHTCLTDEITEHSLENYVQSWLQNIFPDVGRPGQHLDPIYPNDRKKHQLSVKSFSEKDIRLAGKNVCLTQKNDIISDGKQSSSTLNKLGEIEAVEESVKKLYERHIGCLTDANASLIEQVKHRLQSDIPNTKSSLCNIHDKKKVPLEADDQKHISEIAAQIHPKGIYNFLGPNVQKDCVSSLLLHELKSAFFTAEKTNTGCITKPSCPADISSTSFLCSSSNLLVAWLLLLNLKESLSSINKDDIAQSTCRCSEILTLLQYLKQVAIKEEADDLNTAVSNMEDHTANCLILSAGQSETQESTCCQEKISLAETQNIPDAEEQGNLSQNLILNNTIESEETEAAKELSEELKNTTEEQKNDCMLAENADLNELDVHNRVQNLDSTPAQIHNFHLTSNEESLKENENLSLFDSQEKLINTSLNNEESELSEEPNSTSHSTGSQDRDHIFDLETSELDEKELNTEEKTYADSLWKKENSSGYPTSAAENAATDTLEDSVQEDFEENDTCKETSERLSTPSPLSFCYESKQIPVDASEEEPASRVKLIVKELECGSQPYSPMEVRKCLKSPATSDLSDYRPETDESFNNARPSSDLTNESADEAMYEKEYNKGYVKRTIERLYGKAEASFRTGPPYLVQTRQKDTAESLCTVMGMAPSFSNACSSWTDDSMTSSQALHEIPEDLNKACKMWEKENATLPAPQFSLNGEDAYCDDDCSVQYMNQHSQSQVQIAEDEGILIDKGKWLLKENHLIRRSPPENIGMCGNIDTTSTDTILDNHSDDIPYSHFGNLDQQPPLKEISSSELEDMAKPCDNVCGYFNMPHNSDSELFADALSIKSKNSQNGSTLPWEATSKICTTSTQICAEGNSPAFTSVEFRLPDNKVHPLQQPADDEPIQSQPNSNANSIRNNHEDQDSLDKLHAICGQHCPILTAIIKATNEEIRGCAYRKASDVENQMGLHLLMDTTPFIWQGRNLIGLNKNFAQLKNSSIKKISSNLFDRFYADNTLDFINDNTFKLLLSLKENQGLKKLYVTENMNVNSQGINNHGFNATKETLSEVAIGQNNNLPMFQNSGGNSNQIFGEKPAPSFTEVRQDCKSETFYHNGMFLKDTDWKVAVNLEGENALNSKEETSTYVKEHENGNEHSES</sequence>
<feature type="compositionally biased region" description="Basic and acidic residues" evidence="2">
    <location>
        <begin position="597"/>
        <end position="613"/>
    </location>
</feature>
<feature type="compositionally biased region" description="Basic and acidic residues" evidence="2">
    <location>
        <begin position="1738"/>
        <end position="1758"/>
    </location>
</feature>
<name>A0ABM5G4K5_9SAUR</name>
<feature type="compositionally biased region" description="Polar residues" evidence="2">
    <location>
        <begin position="1200"/>
        <end position="1213"/>
    </location>
</feature>
<feature type="region of interest" description="Disordered" evidence="2">
    <location>
        <begin position="1089"/>
        <end position="1136"/>
    </location>
</feature>
<feature type="region of interest" description="Disordered" evidence="2">
    <location>
        <begin position="1735"/>
        <end position="1758"/>
    </location>
</feature>
<dbReference type="GeneID" id="140706427"/>
<feature type="region of interest" description="Disordered" evidence="2">
    <location>
        <begin position="306"/>
        <end position="326"/>
    </location>
</feature>
<dbReference type="Proteomes" id="UP001652642">
    <property type="component" value="Chromosome 4"/>
</dbReference>
<feature type="compositionally biased region" description="Basic residues" evidence="2">
    <location>
        <begin position="586"/>
        <end position="596"/>
    </location>
</feature>
<evidence type="ECO:0000256" key="1">
    <source>
        <dbReference type="SAM" id="Coils"/>
    </source>
</evidence>
<gene>
    <name evidence="4" type="primary">LOC140706427</name>
</gene>
<feature type="region of interest" description="Disordered" evidence="2">
    <location>
        <begin position="1184"/>
        <end position="1214"/>
    </location>
</feature>
<evidence type="ECO:0000256" key="2">
    <source>
        <dbReference type="SAM" id="MobiDB-lite"/>
    </source>
</evidence>
<feature type="compositionally biased region" description="Polar residues" evidence="2">
    <location>
        <begin position="1508"/>
        <end position="1520"/>
    </location>
</feature>
<feature type="compositionally biased region" description="Basic residues" evidence="2">
    <location>
        <begin position="410"/>
        <end position="421"/>
    </location>
</feature>
<evidence type="ECO:0000313" key="4">
    <source>
        <dbReference type="RefSeq" id="XP_072852584.1"/>
    </source>
</evidence>
<accession>A0ABM5G4K5</accession>
<feature type="region of interest" description="Disordered" evidence="2">
    <location>
        <begin position="395"/>
        <end position="430"/>
    </location>
</feature>
<feature type="compositionally biased region" description="Polar residues" evidence="2">
    <location>
        <begin position="1"/>
        <end position="21"/>
    </location>
</feature>
<evidence type="ECO:0000313" key="3">
    <source>
        <dbReference type="Proteomes" id="UP001652642"/>
    </source>
</evidence>
<dbReference type="RefSeq" id="XP_072852584.1">
    <property type="nucleotide sequence ID" value="XM_072996483.1"/>
</dbReference>
<feature type="compositionally biased region" description="Polar residues" evidence="2">
    <location>
        <begin position="493"/>
        <end position="505"/>
    </location>
</feature>
<reference evidence="4" key="1">
    <citation type="submission" date="2025-08" db="UniProtKB">
        <authorList>
            <consortium name="RefSeq"/>
        </authorList>
    </citation>
    <scope>IDENTIFICATION</scope>
</reference>
<keyword evidence="3" id="KW-1185">Reference proteome</keyword>
<feature type="region of interest" description="Disordered" evidence="2">
    <location>
        <begin position="1496"/>
        <end position="1523"/>
    </location>
</feature>
<feature type="region of interest" description="Disordered" evidence="2">
    <location>
        <begin position="1039"/>
        <end position="1062"/>
    </location>
</feature>
<feature type="compositionally biased region" description="Polar residues" evidence="2">
    <location>
        <begin position="395"/>
        <end position="407"/>
    </location>
</feature>
<feature type="compositionally biased region" description="Acidic residues" evidence="2">
    <location>
        <begin position="1109"/>
        <end position="1121"/>
    </location>
</feature>
<feature type="region of interest" description="Disordered" evidence="2">
    <location>
        <begin position="549"/>
        <end position="616"/>
    </location>
</feature>
<feature type="coiled-coil region" evidence="1">
    <location>
        <begin position="954"/>
        <end position="985"/>
    </location>
</feature>
<dbReference type="PANTHER" id="PTHR23005:SF4">
    <property type="entry name" value="OXYGEN-REGULATED PROTEIN 1"/>
    <property type="match status" value="1"/>
</dbReference>
<proteinExistence type="predicted"/>
<feature type="region of interest" description="Disordered" evidence="2">
    <location>
        <begin position="1"/>
        <end position="42"/>
    </location>
</feature>
<dbReference type="PANTHER" id="PTHR23005">
    <property type="entry name" value="RETINITIS PIGMENTOSA 1 PROTEIN"/>
    <property type="match status" value="1"/>
</dbReference>
<organism evidence="3 4">
    <name type="scientific">Pogona vitticeps</name>
    <name type="common">central bearded dragon</name>
    <dbReference type="NCBI Taxonomy" id="103695"/>
    <lineage>
        <taxon>Eukaryota</taxon>
        <taxon>Metazoa</taxon>
        <taxon>Chordata</taxon>
        <taxon>Craniata</taxon>
        <taxon>Vertebrata</taxon>
        <taxon>Euteleostomi</taxon>
        <taxon>Lepidosauria</taxon>
        <taxon>Squamata</taxon>
        <taxon>Bifurcata</taxon>
        <taxon>Unidentata</taxon>
        <taxon>Episquamata</taxon>
        <taxon>Toxicofera</taxon>
        <taxon>Iguania</taxon>
        <taxon>Acrodonta</taxon>
        <taxon>Agamidae</taxon>
        <taxon>Amphibolurinae</taxon>
        <taxon>Pogona</taxon>
    </lineage>
</organism>
<keyword evidence="1" id="KW-0175">Coiled coil</keyword>
<protein>
    <submittedName>
        <fullName evidence="4">Oxygen-regulated protein 1-like</fullName>
    </submittedName>
</protein>